<keyword evidence="3" id="KW-1185">Reference proteome</keyword>
<feature type="domain" description="Solute-binding protein family 5" evidence="1">
    <location>
        <begin position="84"/>
        <end position="449"/>
    </location>
</feature>
<proteinExistence type="predicted"/>
<dbReference type="Gene3D" id="3.10.105.10">
    <property type="entry name" value="Dipeptide-binding Protein, Domain 3"/>
    <property type="match status" value="1"/>
</dbReference>
<dbReference type="SUPFAM" id="SSF53850">
    <property type="entry name" value="Periplasmic binding protein-like II"/>
    <property type="match status" value="1"/>
</dbReference>
<dbReference type="GO" id="GO:0030288">
    <property type="term" value="C:outer membrane-bounded periplasmic space"/>
    <property type="evidence" value="ECO:0007669"/>
    <property type="project" value="UniProtKB-ARBA"/>
</dbReference>
<dbReference type="Pfam" id="PF00496">
    <property type="entry name" value="SBP_bac_5"/>
    <property type="match status" value="1"/>
</dbReference>
<dbReference type="InterPro" id="IPR039424">
    <property type="entry name" value="SBP_5"/>
</dbReference>
<dbReference type="GO" id="GO:0043190">
    <property type="term" value="C:ATP-binding cassette (ABC) transporter complex"/>
    <property type="evidence" value="ECO:0007669"/>
    <property type="project" value="InterPro"/>
</dbReference>
<dbReference type="GO" id="GO:0015833">
    <property type="term" value="P:peptide transport"/>
    <property type="evidence" value="ECO:0007669"/>
    <property type="project" value="TreeGrafter"/>
</dbReference>
<dbReference type="PIRSF" id="PIRSF002741">
    <property type="entry name" value="MppA"/>
    <property type="match status" value="1"/>
</dbReference>
<evidence type="ECO:0000313" key="2">
    <source>
        <dbReference type="EMBL" id="VVE07369.1"/>
    </source>
</evidence>
<protein>
    <submittedName>
        <fullName evidence="2">Periplasmic dipeptide transport protein</fullName>
    </submittedName>
</protein>
<dbReference type="PANTHER" id="PTHR30290">
    <property type="entry name" value="PERIPLASMIC BINDING COMPONENT OF ABC TRANSPORTER"/>
    <property type="match status" value="1"/>
</dbReference>
<dbReference type="Gene3D" id="3.90.76.10">
    <property type="entry name" value="Dipeptide-binding Protein, Domain 1"/>
    <property type="match status" value="1"/>
</dbReference>
<evidence type="ECO:0000259" key="1">
    <source>
        <dbReference type="Pfam" id="PF00496"/>
    </source>
</evidence>
<evidence type="ECO:0000313" key="3">
    <source>
        <dbReference type="Proteomes" id="UP000366945"/>
    </source>
</evidence>
<dbReference type="InterPro" id="IPR000914">
    <property type="entry name" value="SBP_5_dom"/>
</dbReference>
<dbReference type="InterPro" id="IPR030678">
    <property type="entry name" value="Peptide/Ni-bd"/>
</dbReference>
<sequence>MSDRLLSGWQVISNIPGVRAVGAMALAGALCLPGMAVAQTQTLNVALAADIRSTDPGVNRDDMTDAVVLHVVEGLVGYRENGTVAPLLAESVDVSKDGMTYTFKLRRDVHFHNGAALTSADVLWSWQRYTNPKTGWACLDEFDGRKGLKVTKVSAPDAYTVVMQLNRPASLFLDTLARTYCGMTAVINKASVKPDGTWDKPIGTGPFKLTEWKRGEYVLMSAYTGYKSPPGNRPDGYVGAKAPLVDTLKFAIVPDTASAKAGLQSGALSVARVAPSDVVELQADKRLKIIVGQLASKNALLIQTRDPVVGNQKLRQAIAASLDIPQIAEAISEGHGGPNSSAVPTTSSYYDATQKKGYTYDPALAKRLLKEAGYKGQKIVIFANKRVNVPSYTIAVIAQAMMQAVGINAVIEVLEWTTQLDRYYSGAYQISSFSYSSRIDPALSYEQFSGDKTKQPQKVWDDPRALTLIDQSREEADPVKRQAMFDQLHTMMLDQVPLILLSNGMEPWAVGRKVEGFSAWEGKPRLWQTRLAK</sequence>
<gene>
    <name evidence="2" type="primary">dppA_3</name>
    <name evidence="2" type="ORF">PPN31114_02454</name>
</gene>
<dbReference type="Proteomes" id="UP000366945">
    <property type="component" value="Unassembled WGS sequence"/>
</dbReference>
<organism evidence="2 3">
    <name type="scientific">Pandoraea pneumonica</name>
    <dbReference type="NCBI Taxonomy" id="2508299"/>
    <lineage>
        <taxon>Bacteria</taxon>
        <taxon>Pseudomonadati</taxon>
        <taxon>Pseudomonadota</taxon>
        <taxon>Betaproteobacteria</taxon>
        <taxon>Burkholderiales</taxon>
        <taxon>Burkholderiaceae</taxon>
        <taxon>Pandoraea</taxon>
    </lineage>
</organism>
<dbReference type="Gene3D" id="3.40.190.10">
    <property type="entry name" value="Periplasmic binding protein-like II"/>
    <property type="match status" value="1"/>
</dbReference>
<reference evidence="2 3" key="1">
    <citation type="submission" date="2019-08" db="EMBL/GenBank/DDBJ databases">
        <authorList>
            <person name="Peeters C."/>
        </authorList>
    </citation>
    <scope>NUCLEOTIDE SEQUENCE [LARGE SCALE GENOMIC DNA]</scope>
    <source>
        <strain evidence="2 3">LMG 31114</strain>
    </source>
</reference>
<dbReference type="GO" id="GO:1904680">
    <property type="term" value="F:peptide transmembrane transporter activity"/>
    <property type="evidence" value="ECO:0007669"/>
    <property type="project" value="TreeGrafter"/>
</dbReference>
<dbReference type="AlphaFoldDB" id="A0A5E4V7L9"/>
<dbReference type="EMBL" id="CABPSK010000002">
    <property type="protein sequence ID" value="VVE07369.1"/>
    <property type="molecule type" value="Genomic_DNA"/>
</dbReference>
<name>A0A5E4V7L9_9BURK</name>
<accession>A0A5E4V7L9</accession>